<dbReference type="AlphaFoldDB" id="A0A8X6H0P9"/>
<keyword evidence="2" id="KW-1185">Reference proteome</keyword>
<sequence length="110" mass="12006">MRDDNLSGVILLPFIHRHNNCSTLRHTSNASASAAQLNLSFAAADVFRTFMQNSISMKFTHLDGIQDLKKKGKALCAAAFNTPSSYVALAIKFNGGEMSRDAEKLERSTA</sequence>
<organism evidence="1 2">
    <name type="scientific">Trichonephila clavata</name>
    <name type="common">Joro spider</name>
    <name type="synonym">Nephila clavata</name>
    <dbReference type="NCBI Taxonomy" id="2740835"/>
    <lineage>
        <taxon>Eukaryota</taxon>
        <taxon>Metazoa</taxon>
        <taxon>Ecdysozoa</taxon>
        <taxon>Arthropoda</taxon>
        <taxon>Chelicerata</taxon>
        <taxon>Arachnida</taxon>
        <taxon>Araneae</taxon>
        <taxon>Araneomorphae</taxon>
        <taxon>Entelegynae</taxon>
        <taxon>Araneoidea</taxon>
        <taxon>Nephilidae</taxon>
        <taxon>Trichonephila</taxon>
    </lineage>
</organism>
<dbReference type="Proteomes" id="UP000887116">
    <property type="component" value="Unassembled WGS sequence"/>
</dbReference>
<evidence type="ECO:0000313" key="1">
    <source>
        <dbReference type="EMBL" id="GFQ64817.1"/>
    </source>
</evidence>
<reference evidence="1" key="1">
    <citation type="submission" date="2020-07" db="EMBL/GenBank/DDBJ databases">
        <title>Multicomponent nature underlies the extraordinary mechanical properties of spider dragline silk.</title>
        <authorList>
            <person name="Kono N."/>
            <person name="Nakamura H."/>
            <person name="Mori M."/>
            <person name="Yoshida Y."/>
            <person name="Ohtoshi R."/>
            <person name="Malay A.D."/>
            <person name="Moran D.A.P."/>
            <person name="Tomita M."/>
            <person name="Numata K."/>
            <person name="Arakawa K."/>
        </authorList>
    </citation>
    <scope>NUCLEOTIDE SEQUENCE</scope>
</reference>
<dbReference type="OrthoDB" id="10524748at2759"/>
<name>A0A8X6H0P9_TRICU</name>
<dbReference type="EMBL" id="BMAO01000154">
    <property type="protein sequence ID" value="GFQ64817.1"/>
    <property type="molecule type" value="Genomic_DNA"/>
</dbReference>
<evidence type="ECO:0000313" key="2">
    <source>
        <dbReference type="Proteomes" id="UP000887116"/>
    </source>
</evidence>
<gene>
    <name evidence="1" type="ORF">TNCT_131701</name>
</gene>
<protein>
    <submittedName>
        <fullName evidence="1">Uncharacterized protein</fullName>
    </submittedName>
</protein>
<proteinExistence type="predicted"/>
<comment type="caution">
    <text evidence="1">The sequence shown here is derived from an EMBL/GenBank/DDBJ whole genome shotgun (WGS) entry which is preliminary data.</text>
</comment>
<accession>A0A8X6H0P9</accession>